<keyword evidence="3" id="KW-1185">Reference proteome</keyword>
<name>A0A2S6NAU2_9HYPH</name>
<evidence type="ECO:0000313" key="2">
    <source>
        <dbReference type="EMBL" id="PPQ31711.1"/>
    </source>
</evidence>
<dbReference type="AlphaFoldDB" id="A0A2S6NAU2"/>
<protein>
    <submittedName>
        <fullName evidence="2">IS1380 family transposase</fullName>
    </submittedName>
</protein>
<dbReference type="EMBL" id="NHSJ01000052">
    <property type="protein sequence ID" value="PPQ31711.1"/>
    <property type="molecule type" value="Genomic_DNA"/>
</dbReference>
<evidence type="ECO:0000259" key="1">
    <source>
        <dbReference type="Pfam" id="PF13701"/>
    </source>
</evidence>
<dbReference type="RefSeq" id="WP_104507395.1">
    <property type="nucleotide sequence ID" value="NZ_NHSJ01000052.1"/>
</dbReference>
<comment type="caution">
    <text evidence="2">The sequence shown here is derived from an EMBL/GenBank/DDBJ whole genome shotgun (WGS) entry which is preliminary data.</text>
</comment>
<dbReference type="InterPro" id="IPR047960">
    <property type="entry name" value="Transpos_IS1380"/>
</dbReference>
<reference evidence="2 3" key="1">
    <citation type="journal article" date="2018" name="Arch. Microbiol.">
        <title>New insights into the metabolic potential of the phototrophic purple bacterium Rhodopila globiformis DSM 161(T) from its draft genome sequence and evidence for a vanadium-dependent nitrogenase.</title>
        <authorList>
            <person name="Imhoff J.F."/>
            <person name="Rahn T."/>
            <person name="Kunzel S."/>
            <person name="Neulinger S.C."/>
        </authorList>
    </citation>
    <scope>NUCLEOTIDE SEQUENCE [LARGE SCALE GENOMIC DNA]</scope>
    <source>
        <strain evidence="2 3">DSM 16996</strain>
    </source>
</reference>
<dbReference type="NCBIfam" id="NF033539">
    <property type="entry name" value="transpos_IS1380"/>
    <property type="match status" value="1"/>
</dbReference>
<dbReference type="Proteomes" id="UP000239089">
    <property type="component" value="Unassembled WGS sequence"/>
</dbReference>
<organism evidence="2 3">
    <name type="scientific">Rhodoblastus sphagnicola</name>
    <dbReference type="NCBI Taxonomy" id="333368"/>
    <lineage>
        <taxon>Bacteria</taxon>
        <taxon>Pseudomonadati</taxon>
        <taxon>Pseudomonadota</taxon>
        <taxon>Alphaproteobacteria</taxon>
        <taxon>Hyphomicrobiales</taxon>
        <taxon>Rhodoblastaceae</taxon>
        <taxon>Rhodoblastus</taxon>
    </lineage>
</organism>
<evidence type="ECO:0000313" key="3">
    <source>
        <dbReference type="Proteomes" id="UP000239089"/>
    </source>
</evidence>
<sequence>MTDTMVLPFWFPAVGRKKVTADFDGGRLTSDGGVMLLSMAERRLDIAERLARCFPDARDPTRIIHTLADMIRARVFTIACGYEDANDLEHLRKDPAFKLACGRLPDTGVDLCSQPTLSRLENAPSLKDAVRLTYALVDQWMASYDYEPASVILDIDDTCDVAHGQQQLSLFNAHYDERCFLPIHVYDTERSRPVAFVLRPGKTPGGVEVRAHLRRLMRHIRKRWPKTRVMFRGDGHYARPEAMQWCEDNGVDYVFGLPGSKPLLKKVDETADAVRTERATLGKDVVRGYAQTRHKAKSWSRERRAVARIEATTLGLDVRFIVTNLEHGSPEWMYDSLYCARGQMENLIKLHKTQLASDRTSCRSAIANQVRLVLHTAAYWLMLDVRDAIPKPRDLAKAEFATLRLRLIKIAARVIETASRVRLAFAAGCPEADLFRRLPEALMPAGP</sequence>
<feature type="domain" description="Transposase DDE" evidence="1">
    <location>
        <begin position="11"/>
        <end position="443"/>
    </location>
</feature>
<dbReference type="Pfam" id="PF13701">
    <property type="entry name" value="DDE_Tnp_1_4"/>
    <property type="match status" value="1"/>
</dbReference>
<gene>
    <name evidence="2" type="ORF">CCR94_08205</name>
</gene>
<proteinExistence type="predicted"/>
<dbReference type="OrthoDB" id="476248at2"/>
<accession>A0A2S6NAU2</accession>
<dbReference type="InterPro" id="IPR025668">
    <property type="entry name" value="Tnp_DDE_dom"/>
</dbReference>